<protein>
    <recommendedName>
        <fullName evidence="3">T9SS C-terminal target domain-containing protein</fullName>
    </recommendedName>
</protein>
<dbReference type="KEGG" id="pseg:D3H65_27250"/>
<evidence type="ECO:0000313" key="1">
    <source>
        <dbReference type="EMBL" id="AXY77452.1"/>
    </source>
</evidence>
<dbReference type="Proteomes" id="UP000263900">
    <property type="component" value="Chromosome"/>
</dbReference>
<dbReference type="EMBL" id="CP032157">
    <property type="protein sequence ID" value="AXY77452.1"/>
    <property type="molecule type" value="Genomic_DNA"/>
</dbReference>
<organism evidence="1 2">
    <name type="scientific">Paraflavitalea soli</name>
    <dbReference type="NCBI Taxonomy" id="2315862"/>
    <lineage>
        <taxon>Bacteria</taxon>
        <taxon>Pseudomonadati</taxon>
        <taxon>Bacteroidota</taxon>
        <taxon>Chitinophagia</taxon>
        <taxon>Chitinophagales</taxon>
        <taxon>Chitinophagaceae</taxon>
        <taxon>Paraflavitalea</taxon>
    </lineage>
</organism>
<gene>
    <name evidence="1" type="ORF">D3H65_27250</name>
</gene>
<dbReference type="RefSeq" id="WP_119053328.1">
    <property type="nucleotide sequence ID" value="NZ_CP032157.1"/>
</dbReference>
<accession>A0A3B7MSF9</accession>
<reference evidence="1 2" key="1">
    <citation type="submission" date="2018-09" db="EMBL/GenBank/DDBJ databases">
        <title>Genome sequencing of strain 6GH32-13.</title>
        <authorList>
            <person name="Weon H.-Y."/>
            <person name="Heo J."/>
            <person name="Kwon S.-W."/>
        </authorList>
    </citation>
    <scope>NUCLEOTIDE SEQUENCE [LARGE SCALE GENOMIC DNA]</scope>
    <source>
        <strain evidence="1 2">5GH32-13</strain>
    </source>
</reference>
<evidence type="ECO:0008006" key="3">
    <source>
        <dbReference type="Google" id="ProtNLM"/>
    </source>
</evidence>
<sequence length="84" mass="9486">MFAKVKSSIFIDVLTLELVAPIRSSLRAILRDEKGDECSRLEASVPKGDNTVTWKGLNDLPYGIYTLELSQGEDEMKMRLVKRV</sequence>
<name>A0A3B7MSF9_9BACT</name>
<dbReference type="OrthoDB" id="674215at2"/>
<evidence type="ECO:0000313" key="2">
    <source>
        <dbReference type="Proteomes" id="UP000263900"/>
    </source>
</evidence>
<keyword evidence="2" id="KW-1185">Reference proteome</keyword>
<proteinExistence type="predicted"/>
<dbReference type="AlphaFoldDB" id="A0A3B7MSF9"/>